<dbReference type="Gene3D" id="2.60.40.150">
    <property type="entry name" value="C2 domain"/>
    <property type="match status" value="1"/>
</dbReference>
<accession>A0A485KGE1</accession>
<gene>
    <name evidence="2" type="primary">Aste57867_4223</name>
    <name evidence="1" type="ORF">As57867_004212</name>
    <name evidence="2" type="ORF">ASTE57867_4223</name>
</gene>
<sequence length="155" mass="16918">MDGDRAPVWNEEFVFDDVDVMNDQLELTIRHKGYLVVGAIGTSRIEMYDALSKARAQKDDSTSSGSWFPVWNNDARATGSPSGEILIDFVFSGNVDEIVKRYEAADAAPTMSLVRAQRRKTQMEQIWAILQPQVVAVVGVATQVKGAATAVLGAV</sequence>
<dbReference type="EMBL" id="VJMH01000942">
    <property type="protein sequence ID" value="KAF0713757.1"/>
    <property type="molecule type" value="Genomic_DNA"/>
</dbReference>
<dbReference type="InterPro" id="IPR035892">
    <property type="entry name" value="C2_domain_sf"/>
</dbReference>
<organism evidence="2 3">
    <name type="scientific">Aphanomyces stellatus</name>
    <dbReference type="NCBI Taxonomy" id="120398"/>
    <lineage>
        <taxon>Eukaryota</taxon>
        <taxon>Sar</taxon>
        <taxon>Stramenopiles</taxon>
        <taxon>Oomycota</taxon>
        <taxon>Saprolegniomycetes</taxon>
        <taxon>Saprolegniales</taxon>
        <taxon>Verrucalvaceae</taxon>
        <taxon>Aphanomyces</taxon>
    </lineage>
</organism>
<dbReference type="Proteomes" id="UP000332933">
    <property type="component" value="Unassembled WGS sequence"/>
</dbReference>
<dbReference type="EMBL" id="CAADRA010000942">
    <property type="protein sequence ID" value="VFT81340.1"/>
    <property type="molecule type" value="Genomic_DNA"/>
</dbReference>
<dbReference type="AlphaFoldDB" id="A0A485KGE1"/>
<evidence type="ECO:0000313" key="1">
    <source>
        <dbReference type="EMBL" id="KAF0713757.1"/>
    </source>
</evidence>
<reference evidence="2 3" key="1">
    <citation type="submission" date="2019-03" db="EMBL/GenBank/DDBJ databases">
        <authorList>
            <person name="Gaulin E."/>
            <person name="Dumas B."/>
        </authorList>
    </citation>
    <scope>NUCLEOTIDE SEQUENCE [LARGE SCALE GENOMIC DNA]</scope>
    <source>
        <strain evidence="2">CBS 568.67</strain>
    </source>
</reference>
<protein>
    <submittedName>
        <fullName evidence="2">Aste57867_4223 protein</fullName>
    </submittedName>
</protein>
<keyword evidence="3" id="KW-1185">Reference proteome</keyword>
<evidence type="ECO:0000313" key="3">
    <source>
        <dbReference type="Proteomes" id="UP000332933"/>
    </source>
</evidence>
<dbReference type="SUPFAM" id="SSF49562">
    <property type="entry name" value="C2 domain (Calcium/lipid-binding domain, CaLB)"/>
    <property type="match status" value="1"/>
</dbReference>
<evidence type="ECO:0000313" key="2">
    <source>
        <dbReference type="EMBL" id="VFT81340.1"/>
    </source>
</evidence>
<dbReference type="CDD" id="cd00030">
    <property type="entry name" value="C2"/>
    <property type="match status" value="1"/>
</dbReference>
<proteinExistence type="predicted"/>
<name>A0A485KGE1_9STRA</name>
<reference evidence="1" key="2">
    <citation type="submission" date="2019-06" db="EMBL/GenBank/DDBJ databases">
        <title>Genomics analysis of Aphanomyces spp. identifies a new class of oomycete effector associated with host adaptation.</title>
        <authorList>
            <person name="Gaulin E."/>
        </authorList>
    </citation>
    <scope>NUCLEOTIDE SEQUENCE</scope>
    <source>
        <strain evidence="1">CBS 578.67</strain>
    </source>
</reference>